<evidence type="ECO:0000313" key="1">
    <source>
        <dbReference type="EMBL" id="QBZ55380.1"/>
    </source>
</evidence>
<dbReference type="EMBL" id="CP034205">
    <property type="protein sequence ID" value="QBZ55380.1"/>
    <property type="molecule type" value="Genomic_DNA"/>
</dbReference>
<accession>A0A4P7N5X2</accession>
<name>A0A4P7N5X2_PYROR</name>
<evidence type="ECO:0000313" key="2">
    <source>
        <dbReference type="Proteomes" id="UP000294847"/>
    </source>
</evidence>
<dbReference type="AlphaFoldDB" id="A0A4P7N5X2"/>
<organism evidence="1 2">
    <name type="scientific">Pyricularia oryzae</name>
    <name type="common">Rice blast fungus</name>
    <name type="synonym">Magnaporthe oryzae</name>
    <dbReference type="NCBI Taxonomy" id="318829"/>
    <lineage>
        <taxon>Eukaryota</taxon>
        <taxon>Fungi</taxon>
        <taxon>Dikarya</taxon>
        <taxon>Ascomycota</taxon>
        <taxon>Pezizomycotina</taxon>
        <taxon>Sordariomycetes</taxon>
        <taxon>Sordariomycetidae</taxon>
        <taxon>Magnaporthales</taxon>
        <taxon>Pyriculariaceae</taxon>
        <taxon>Pyricularia</taxon>
    </lineage>
</organism>
<gene>
    <name evidence="1" type="ORF">PoMZ_00277</name>
</gene>
<reference evidence="1 2" key="1">
    <citation type="journal article" date="2019" name="Mol. Biol. Evol.">
        <title>Blast fungal genomes show frequent chromosomal changes, gene gains and losses, and effector gene turnover.</title>
        <authorList>
            <person name="Gomez Luciano L.B."/>
            <person name="Jason Tsai I."/>
            <person name="Chuma I."/>
            <person name="Tosa Y."/>
            <person name="Chen Y.H."/>
            <person name="Li J.Y."/>
            <person name="Li M.Y."/>
            <person name="Jade Lu M.Y."/>
            <person name="Nakayashiki H."/>
            <person name="Li W.H."/>
        </authorList>
    </citation>
    <scope>NUCLEOTIDE SEQUENCE [LARGE SCALE GENOMIC DNA]</scope>
    <source>
        <strain evidence="1">MZ5-1-6</strain>
    </source>
</reference>
<dbReference type="Proteomes" id="UP000294847">
    <property type="component" value="Chromosome 2"/>
</dbReference>
<protein>
    <submittedName>
        <fullName evidence="1">Uncharacterized protein</fullName>
    </submittedName>
</protein>
<proteinExistence type="predicted"/>
<sequence>MDLEPRSICLCLAVSQVCGVHEEGGPHKAFHPTHPSQVTKANYIQSEELGCLCARNSLPKDYRLSSLANESLKFGTVNVIETIYHHMFLGHQGLGLVCSSVSMGTLTIRKG</sequence>